<sequence length="149" mass="16187">MHLLPPALTTCFHGITTSCQPFAVLLLFFRCSSAVLPLFFCCSSAVLPLFVTGPSKDLILVSLGSISRHTSASTFPGLYRVAMCAINTTTLCTDSLSRPARRHRPSRACWPYLFAMRQTPNRPFNAARVSYLIKNISSTGAVAGEMGGR</sequence>
<dbReference type="RefSeq" id="XP_060299769.1">
    <property type="nucleotide sequence ID" value="XM_060433262.1"/>
</dbReference>
<protein>
    <submittedName>
        <fullName evidence="1">Uncharacterized protein</fullName>
    </submittedName>
</protein>
<dbReference type="GeneID" id="85316533"/>
<dbReference type="EMBL" id="JAUIRO010000002">
    <property type="protein sequence ID" value="KAK0726913.1"/>
    <property type="molecule type" value="Genomic_DNA"/>
</dbReference>
<keyword evidence="2" id="KW-1185">Reference proteome</keyword>
<accession>A0AA40B3B6</accession>
<name>A0AA40B3B6_9PEZI</name>
<evidence type="ECO:0000313" key="2">
    <source>
        <dbReference type="Proteomes" id="UP001172101"/>
    </source>
</evidence>
<organism evidence="1 2">
    <name type="scientific">Lasiosphaeria miniovina</name>
    <dbReference type="NCBI Taxonomy" id="1954250"/>
    <lineage>
        <taxon>Eukaryota</taxon>
        <taxon>Fungi</taxon>
        <taxon>Dikarya</taxon>
        <taxon>Ascomycota</taxon>
        <taxon>Pezizomycotina</taxon>
        <taxon>Sordariomycetes</taxon>
        <taxon>Sordariomycetidae</taxon>
        <taxon>Sordariales</taxon>
        <taxon>Lasiosphaeriaceae</taxon>
        <taxon>Lasiosphaeria</taxon>
    </lineage>
</organism>
<gene>
    <name evidence="1" type="ORF">B0T26DRAFT_108012</name>
</gene>
<evidence type="ECO:0000313" key="1">
    <source>
        <dbReference type="EMBL" id="KAK0726913.1"/>
    </source>
</evidence>
<proteinExistence type="predicted"/>
<dbReference type="Proteomes" id="UP001172101">
    <property type="component" value="Unassembled WGS sequence"/>
</dbReference>
<dbReference type="AlphaFoldDB" id="A0AA40B3B6"/>
<reference evidence="1" key="1">
    <citation type="submission" date="2023-06" db="EMBL/GenBank/DDBJ databases">
        <title>Genome-scale phylogeny and comparative genomics of the fungal order Sordariales.</title>
        <authorList>
            <consortium name="Lawrence Berkeley National Laboratory"/>
            <person name="Hensen N."/>
            <person name="Bonometti L."/>
            <person name="Westerberg I."/>
            <person name="Brannstrom I.O."/>
            <person name="Guillou S."/>
            <person name="Cros-Aarteil S."/>
            <person name="Calhoun S."/>
            <person name="Haridas S."/>
            <person name="Kuo A."/>
            <person name="Mondo S."/>
            <person name="Pangilinan J."/>
            <person name="Riley R."/>
            <person name="LaButti K."/>
            <person name="Andreopoulos B."/>
            <person name="Lipzen A."/>
            <person name="Chen C."/>
            <person name="Yanf M."/>
            <person name="Daum C."/>
            <person name="Ng V."/>
            <person name="Clum A."/>
            <person name="Steindorff A."/>
            <person name="Ohm R."/>
            <person name="Martin F."/>
            <person name="Silar P."/>
            <person name="Natvig D."/>
            <person name="Lalanne C."/>
            <person name="Gautier V."/>
            <person name="Ament-velasquez S.L."/>
            <person name="Kruys A."/>
            <person name="Hutchinson M.I."/>
            <person name="Powell A.J."/>
            <person name="Barry K."/>
            <person name="Miller A.N."/>
            <person name="Grigoriev I.V."/>
            <person name="Debuchy R."/>
            <person name="Gladieux P."/>
            <person name="Thoren M.H."/>
            <person name="Johannesson H."/>
        </authorList>
    </citation>
    <scope>NUCLEOTIDE SEQUENCE</scope>
    <source>
        <strain evidence="1">SMH2392-1A</strain>
    </source>
</reference>
<comment type="caution">
    <text evidence="1">The sequence shown here is derived from an EMBL/GenBank/DDBJ whole genome shotgun (WGS) entry which is preliminary data.</text>
</comment>